<sequence>MMILLEKIQNSKSVGYFYTPENYPGPGMIEIDTKTGEVEIVELSAYDKKDDYPYFANKARGIVKRLWDSGEMPDKKFVAYG</sequence>
<accession>A0A5C5SFU7</accession>
<gene>
    <name evidence="1" type="ORF">FRX57_02830</name>
</gene>
<name>A0A5C5SFU7_9STRE</name>
<dbReference type="OrthoDB" id="2223787at2"/>
<proteinExistence type="predicted"/>
<keyword evidence="2" id="KW-1185">Reference proteome</keyword>
<evidence type="ECO:0000313" key="2">
    <source>
        <dbReference type="Proteomes" id="UP000317430"/>
    </source>
</evidence>
<organism evidence="1 2">
    <name type="scientific">Streptococcus cuniculipharyngis</name>
    <dbReference type="NCBI Taxonomy" id="1562651"/>
    <lineage>
        <taxon>Bacteria</taxon>
        <taxon>Bacillati</taxon>
        <taxon>Bacillota</taxon>
        <taxon>Bacilli</taxon>
        <taxon>Lactobacillales</taxon>
        <taxon>Streptococcaceae</taxon>
        <taxon>Streptococcus</taxon>
    </lineage>
</organism>
<reference evidence="1 2" key="1">
    <citation type="submission" date="2019-08" db="EMBL/GenBank/DDBJ databases">
        <authorList>
            <person name="Lei W."/>
        </authorList>
    </citation>
    <scope>NUCLEOTIDE SEQUENCE [LARGE SCALE GENOMIC DNA]</scope>
    <source>
        <strain evidence="1 2">CCUG 66496</strain>
    </source>
</reference>
<dbReference type="EMBL" id="VOHL01000001">
    <property type="protein sequence ID" value="TWS99150.1"/>
    <property type="molecule type" value="Genomic_DNA"/>
</dbReference>
<dbReference type="AlphaFoldDB" id="A0A5C5SFU7"/>
<comment type="caution">
    <text evidence="1">The sequence shown here is derived from an EMBL/GenBank/DDBJ whole genome shotgun (WGS) entry which is preliminary data.</text>
</comment>
<dbReference type="Proteomes" id="UP000317430">
    <property type="component" value="Unassembled WGS sequence"/>
</dbReference>
<dbReference type="RefSeq" id="WP_146566429.1">
    <property type="nucleotide sequence ID" value="NZ_VOHL01000001.1"/>
</dbReference>
<protein>
    <submittedName>
        <fullName evidence="1">Uncharacterized protein</fullName>
    </submittedName>
</protein>
<evidence type="ECO:0000313" key="1">
    <source>
        <dbReference type="EMBL" id="TWS99150.1"/>
    </source>
</evidence>